<dbReference type="EMBL" id="UZAU01000400">
    <property type="status" value="NOT_ANNOTATED_CDS"/>
    <property type="molecule type" value="Genomic_DNA"/>
</dbReference>
<dbReference type="EnsemblPlants" id="evm.model.04.1765">
    <property type="protein sequence ID" value="cds.evm.model.04.1765"/>
    <property type="gene ID" value="evm.TU.04.1765"/>
</dbReference>
<name>A0A803PEH0_CANSA</name>
<evidence type="ECO:0000313" key="2">
    <source>
        <dbReference type="Proteomes" id="UP000596661"/>
    </source>
</evidence>
<dbReference type="Proteomes" id="UP000596661">
    <property type="component" value="Chromosome 4"/>
</dbReference>
<reference evidence="1" key="2">
    <citation type="submission" date="2021-03" db="UniProtKB">
        <authorList>
            <consortium name="EnsemblPlants"/>
        </authorList>
    </citation>
    <scope>IDENTIFICATION</scope>
</reference>
<keyword evidence="2" id="KW-1185">Reference proteome</keyword>
<protein>
    <submittedName>
        <fullName evidence="1">Uncharacterized protein</fullName>
    </submittedName>
</protein>
<reference evidence="1" key="1">
    <citation type="submission" date="2018-11" db="EMBL/GenBank/DDBJ databases">
        <authorList>
            <person name="Grassa J C."/>
        </authorList>
    </citation>
    <scope>NUCLEOTIDE SEQUENCE [LARGE SCALE GENOMIC DNA]</scope>
</reference>
<organism evidence="1 2">
    <name type="scientific">Cannabis sativa</name>
    <name type="common">Hemp</name>
    <name type="synonym">Marijuana</name>
    <dbReference type="NCBI Taxonomy" id="3483"/>
    <lineage>
        <taxon>Eukaryota</taxon>
        <taxon>Viridiplantae</taxon>
        <taxon>Streptophyta</taxon>
        <taxon>Embryophyta</taxon>
        <taxon>Tracheophyta</taxon>
        <taxon>Spermatophyta</taxon>
        <taxon>Magnoliopsida</taxon>
        <taxon>eudicotyledons</taxon>
        <taxon>Gunneridae</taxon>
        <taxon>Pentapetalae</taxon>
        <taxon>rosids</taxon>
        <taxon>fabids</taxon>
        <taxon>Rosales</taxon>
        <taxon>Cannabaceae</taxon>
        <taxon>Cannabis</taxon>
    </lineage>
</organism>
<proteinExistence type="predicted"/>
<sequence length="141" mass="16865">MSFYSVIQEIWKLDYSSFRILVFLYGWVRNDDGINDDEFGFKLVDLNRIGHKSDGDETNHFKAGEKWRDWKNILTTGIFKFKDRAPHLLEKPLRLYEEIIDEDKWKEFVALRLSTEFAEKRKKPKREGQKMFTTIAPDEVV</sequence>
<dbReference type="AlphaFoldDB" id="A0A803PEH0"/>
<evidence type="ECO:0000313" key="1">
    <source>
        <dbReference type="EnsemblPlants" id="cds.evm.model.04.1765"/>
    </source>
</evidence>
<dbReference type="Gramene" id="evm.model.04.1765">
    <property type="protein sequence ID" value="cds.evm.model.04.1765"/>
    <property type="gene ID" value="evm.TU.04.1765"/>
</dbReference>
<accession>A0A803PEH0</accession>